<dbReference type="AlphaFoldDB" id="A0A067MIC6"/>
<reference evidence="3" key="1">
    <citation type="journal article" date="2014" name="Proc. Natl. Acad. Sci. U.S.A.">
        <title>Extensive sampling of basidiomycete genomes demonstrates inadequacy of the white-rot/brown-rot paradigm for wood decay fungi.</title>
        <authorList>
            <person name="Riley R."/>
            <person name="Salamov A.A."/>
            <person name="Brown D.W."/>
            <person name="Nagy L.G."/>
            <person name="Floudas D."/>
            <person name="Held B.W."/>
            <person name="Levasseur A."/>
            <person name="Lombard V."/>
            <person name="Morin E."/>
            <person name="Otillar R."/>
            <person name="Lindquist E.A."/>
            <person name="Sun H."/>
            <person name="LaButti K.M."/>
            <person name="Schmutz J."/>
            <person name="Jabbour D."/>
            <person name="Luo H."/>
            <person name="Baker S.E."/>
            <person name="Pisabarro A.G."/>
            <person name="Walton J.D."/>
            <person name="Blanchette R.A."/>
            <person name="Henrissat B."/>
            <person name="Martin F."/>
            <person name="Cullen D."/>
            <person name="Hibbett D.S."/>
            <person name="Grigoriev I.V."/>
        </authorList>
    </citation>
    <scope>NUCLEOTIDE SEQUENCE [LARGE SCALE GENOMIC DNA]</scope>
    <source>
        <strain evidence="3">FD-172 SS1</strain>
    </source>
</reference>
<dbReference type="HOGENOM" id="CLU_025389_0_0_1"/>
<dbReference type="InParanoid" id="A0A067MIC6"/>
<keyword evidence="3" id="KW-1185">Reference proteome</keyword>
<dbReference type="Proteomes" id="UP000027195">
    <property type="component" value="Unassembled WGS sequence"/>
</dbReference>
<evidence type="ECO:0000313" key="2">
    <source>
        <dbReference type="EMBL" id="KDQ14465.1"/>
    </source>
</evidence>
<protein>
    <submittedName>
        <fullName evidence="2">Uncharacterized protein</fullName>
    </submittedName>
</protein>
<sequence>MRPHFDRVLKKAHTSLNNVRMLTDRKKLRPDAAIRLYESIVRPTFTYGCQAWWEGQPAIESRLNVLQNKFLRKITGCYATTRVTLLHHFTGVPPIQVWMNYLTDKFVTQKTNSHFLHPTRALLPRALDRPLAGNPVLQQVAAAQFDLPTELLPDLDPDFSQSLHVRVPPWAPPFHNKSIIFRETFNPESPYLHVKSFIKDCARCDIAPLVAELSPSSGPNADNSWSLLQIGIIVSQTFSIRPLACFKIAAQEASRPVIAAGALLSYLDDPDFPLVDLPHYGLLVTNLLLANCIGLLPSRRKLPSPPRAYAYREQRASTKRLFITAISKPSDSARTHPARALRPLKAFRRIPPMGFPHRYETPLIAPTLAWRNTNSKGRAFLSLSRSSLDVPLSHPSHAFGAHAKVVFPASSGSHAGHSADTAPARPTTTASTQNSSPWNVHAEPHDATQPTLPSIVLSGPSGRLTLNFSGHRPTPPAPSATIYKYGSPASDNPASSPGGGSPNTFVERLDRLPPGFEWTSIPIIPSTKHIREKITLLAVKRGPALSNFELLDILEEDPYTNDTIYHAAHSDYIRLRRLYYEFFDPRHQEALVRYCSDLTPPPFPGPAARGYLF</sequence>
<gene>
    <name evidence="2" type="ORF">BOTBODRAFT_174663</name>
</gene>
<evidence type="ECO:0000256" key="1">
    <source>
        <dbReference type="SAM" id="MobiDB-lite"/>
    </source>
</evidence>
<accession>A0A067MIC6</accession>
<feature type="region of interest" description="Disordered" evidence="1">
    <location>
        <begin position="410"/>
        <end position="505"/>
    </location>
</feature>
<proteinExistence type="predicted"/>
<feature type="compositionally biased region" description="Low complexity" evidence="1">
    <location>
        <begin position="410"/>
        <end position="432"/>
    </location>
</feature>
<organism evidence="2 3">
    <name type="scientific">Botryobasidium botryosum (strain FD-172 SS1)</name>
    <dbReference type="NCBI Taxonomy" id="930990"/>
    <lineage>
        <taxon>Eukaryota</taxon>
        <taxon>Fungi</taxon>
        <taxon>Dikarya</taxon>
        <taxon>Basidiomycota</taxon>
        <taxon>Agaricomycotina</taxon>
        <taxon>Agaricomycetes</taxon>
        <taxon>Cantharellales</taxon>
        <taxon>Botryobasidiaceae</taxon>
        <taxon>Botryobasidium</taxon>
    </lineage>
</organism>
<dbReference type="OrthoDB" id="3437859at2759"/>
<evidence type="ECO:0000313" key="3">
    <source>
        <dbReference type="Proteomes" id="UP000027195"/>
    </source>
</evidence>
<dbReference type="EMBL" id="KL198037">
    <property type="protein sequence ID" value="KDQ14465.1"/>
    <property type="molecule type" value="Genomic_DNA"/>
</dbReference>
<name>A0A067MIC6_BOTB1</name>